<evidence type="ECO:0000313" key="3">
    <source>
        <dbReference type="Proteomes" id="UP000035088"/>
    </source>
</evidence>
<dbReference type="Gene3D" id="3.90.190.10">
    <property type="entry name" value="Protein tyrosine phosphatase superfamily"/>
    <property type="match status" value="1"/>
</dbReference>
<evidence type="ECO:0008006" key="4">
    <source>
        <dbReference type="Google" id="ProtNLM"/>
    </source>
</evidence>
<dbReference type="GO" id="GO:0004721">
    <property type="term" value="F:phosphoprotein phosphatase activity"/>
    <property type="evidence" value="ECO:0007669"/>
    <property type="project" value="InterPro"/>
</dbReference>
<dbReference type="EMBL" id="BAEE01000011">
    <property type="protein sequence ID" value="GAB08416.1"/>
    <property type="molecule type" value="Genomic_DNA"/>
</dbReference>
<gene>
    <name evidence="2" type="ORF">GOARA_011_00320</name>
</gene>
<dbReference type="Pfam" id="PF13350">
    <property type="entry name" value="Y_phosphatase3"/>
    <property type="match status" value="1"/>
</dbReference>
<dbReference type="AlphaFoldDB" id="G7GXU1"/>
<dbReference type="OrthoDB" id="1188001at2"/>
<dbReference type="STRING" id="1073574.GOARA_011_00320"/>
<name>G7GXU1_9ACTN</name>
<protein>
    <recommendedName>
        <fullName evidence="4">Tyrosine specific protein phosphatases domain-containing protein</fullName>
    </recommendedName>
</protein>
<dbReference type="SUPFAM" id="SSF52799">
    <property type="entry name" value="(Phosphotyrosine protein) phosphatases II"/>
    <property type="match status" value="1"/>
</dbReference>
<dbReference type="Proteomes" id="UP000035088">
    <property type="component" value="Unassembled WGS sequence"/>
</dbReference>
<dbReference type="PANTHER" id="PTHR31126:SF1">
    <property type="entry name" value="TYROSINE SPECIFIC PROTEIN PHOSPHATASES DOMAIN-CONTAINING PROTEIN"/>
    <property type="match status" value="1"/>
</dbReference>
<comment type="similarity">
    <text evidence="1">Belongs to the protein-tyrosine phosphatase family.</text>
</comment>
<reference evidence="2 3" key="1">
    <citation type="submission" date="2011-11" db="EMBL/GenBank/DDBJ databases">
        <title>Whole genome shotgun sequence of Gordonia araii NBRC 100433.</title>
        <authorList>
            <person name="Yoshida Y."/>
            <person name="Hosoyama A."/>
            <person name="Tsuchikane K."/>
            <person name="Katsumata H."/>
            <person name="Yamazaki S."/>
            <person name="Fujita N."/>
        </authorList>
    </citation>
    <scope>NUCLEOTIDE SEQUENCE [LARGE SCALE GENOMIC DNA]</scope>
    <source>
        <strain evidence="2 3">NBRC 100433</strain>
    </source>
</reference>
<comment type="caution">
    <text evidence="2">The sequence shown here is derived from an EMBL/GenBank/DDBJ whole genome shotgun (WGS) entry which is preliminary data.</text>
</comment>
<proteinExistence type="inferred from homology"/>
<dbReference type="PANTHER" id="PTHR31126">
    <property type="entry name" value="TYROSINE-PROTEIN PHOSPHATASE"/>
    <property type="match status" value="1"/>
</dbReference>
<evidence type="ECO:0000313" key="2">
    <source>
        <dbReference type="EMBL" id="GAB08416.1"/>
    </source>
</evidence>
<dbReference type="InterPro" id="IPR016130">
    <property type="entry name" value="Tyr_Pase_AS"/>
</dbReference>
<dbReference type="PROSITE" id="PS00383">
    <property type="entry name" value="TYR_PHOSPHATASE_1"/>
    <property type="match status" value="1"/>
</dbReference>
<dbReference type="InterPro" id="IPR029021">
    <property type="entry name" value="Prot-tyrosine_phosphatase-like"/>
</dbReference>
<dbReference type="RefSeq" id="WP_007320496.1">
    <property type="nucleotide sequence ID" value="NZ_BAEE01000011.1"/>
</dbReference>
<organism evidence="2 3">
    <name type="scientific">Gordonia araii NBRC 100433</name>
    <dbReference type="NCBI Taxonomy" id="1073574"/>
    <lineage>
        <taxon>Bacteria</taxon>
        <taxon>Bacillati</taxon>
        <taxon>Actinomycetota</taxon>
        <taxon>Actinomycetes</taxon>
        <taxon>Mycobacteriales</taxon>
        <taxon>Gordoniaceae</taxon>
        <taxon>Gordonia</taxon>
    </lineage>
</organism>
<keyword evidence="3" id="KW-1185">Reference proteome</keyword>
<accession>G7GXU1</accession>
<dbReference type="InterPro" id="IPR026893">
    <property type="entry name" value="Tyr/Ser_Pase_IphP-type"/>
</dbReference>
<sequence>MPARTAPGAPSPFPSVANFRDLGHWAAADGRVVRPGTVFRANDFAALDADDAAGLTGLRLKTIVDLRTEKERSASPDPAFPGATQVVLDVLADVAEESMPANLHSLLEDPEVARAMSEQMTTAQARDLMVRGYRAFVELDSAKRAFRGFFTHLLTDEPAPMLFHCATGKDRTGWAAATFLHLMGVERADIYRDYLLTNDRLLPALRPLFARFADAGGNPELLRALLGVDETYLAASFAQVADDYGTIDRYFDEALGIDADAQAHLRERFLVSPS</sequence>
<evidence type="ECO:0000256" key="1">
    <source>
        <dbReference type="ARBA" id="ARBA00009580"/>
    </source>
</evidence>